<name>A0A9X4KXD0_9BACL</name>
<evidence type="ECO:0000256" key="1">
    <source>
        <dbReference type="SAM" id="MobiDB-lite"/>
    </source>
</evidence>
<dbReference type="EMBL" id="JAPDIA010000008">
    <property type="protein sequence ID" value="MDG0812101.1"/>
    <property type="molecule type" value="Genomic_DNA"/>
</dbReference>
<comment type="caution">
    <text evidence="2">The sequence shown here is derived from an EMBL/GenBank/DDBJ whole genome shotgun (WGS) entry which is preliminary data.</text>
</comment>
<dbReference type="RefSeq" id="WP_277535217.1">
    <property type="nucleotide sequence ID" value="NZ_JAPDIA010000008.1"/>
</dbReference>
<accession>A0A9X4KXD0</accession>
<gene>
    <name evidence="2" type="ORF">OMP40_24140</name>
</gene>
<evidence type="ECO:0008006" key="4">
    <source>
        <dbReference type="Google" id="ProtNLM"/>
    </source>
</evidence>
<keyword evidence="3" id="KW-1185">Reference proteome</keyword>
<protein>
    <recommendedName>
        <fullName evidence="4">DUF3679 domain-containing protein</fullName>
    </recommendedName>
</protein>
<evidence type="ECO:0000313" key="2">
    <source>
        <dbReference type="EMBL" id="MDG0812101.1"/>
    </source>
</evidence>
<dbReference type="AlphaFoldDB" id="A0A9X4KXD0"/>
<reference evidence="2" key="1">
    <citation type="submission" date="2022-10" db="EMBL/GenBank/DDBJ databases">
        <title>Comparative genomic analysis of Cohnella hashimotonis sp. nov., isolated from the International Space Station.</title>
        <authorList>
            <person name="Simpson A."/>
            <person name="Venkateswaran K."/>
        </authorList>
    </citation>
    <scope>NUCLEOTIDE SEQUENCE</scope>
    <source>
        <strain evidence="2">DSM 28161</strain>
    </source>
</reference>
<evidence type="ECO:0000313" key="3">
    <source>
        <dbReference type="Proteomes" id="UP001153404"/>
    </source>
</evidence>
<proteinExistence type="predicted"/>
<organism evidence="2 3">
    <name type="scientific">Cohnella rhizosphaerae</name>
    <dbReference type="NCBI Taxonomy" id="1457232"/>
    <lineage>
        <taxon>Bacteria</taxon>
        <taxon>Bacillati</taxon>
        <taxon>Bacillota</taxon>
        <taxon>Bacilli</taxon>
        <taxon>Bacillales</taxon>
        <taxon>Paenibacillaceae</taxon>
        <taxon>Cohnella</taxon>
    </lineage>
</organism>
<feature type="region of interest" description="Disordered" evidence="1">
    <location>
        <begin position="64"/>
        <end position="120"/>
    </location>
</feature>
<dbReference type="Proteomes" id="UP001153404">
    <property type="component" value="Unassembled WGS sequence"/>
</dbReference>
<sequence>MGRSMGRLMLIAALIALAVLFGMEMADDGIRTVYGPVGGNGAAITDGGSAADSRADQRSRYYAEEPQGIAYEGRSVEPEAPASGAARGRDSTESARGGQAGGETQDPYAIPRPDGEPLVDSLADKTASTLQKLSQSGVRAVVSLFDKLSGS</sequence>